<evidence type="ECO:0000256" key="10">
    <source>
        <dbReference type="ARBA" id="ARBA00023244"/>
    </source>
</evidence>
<evidence type="ECO:0000256" key="4">
    <source>
        <dbReference type="ARBA" id="ARBA00011738"/>
    </source>
</evidence>
<dbReference type="InterPro" id="IPR000257">
    <property type="entry name" value="Uroporphyrinogen_deCOase"/>
</dbReference>
<sequence>MAAPVMPHLKPFPPLKNDLILRAARGEKTEKVPVWVMRQAGRYLPEYKAAKGDKKFFATCRDPELVSELTIQPVNRFPIDAAIIFSDILVIPIALGMKVANDPGEGPVFAEPILKPEDVDKLNPDFDIKAELGYVYEAITLTRHKLEGRVPLFGFCGAPFTVMRFMIENVSAGPNVNRARRFLVECPQAASKLLTILKDAIVRHLVEQIVAGAQIVQVFDTYAGELGPSLFSKYELPVLRAIAFEVKEKLAERKVDPVPMVVFAKDVHFALEELSNSGYDVVGLDWCIQPLHARRLVGSRVTLQGNMDPVMMFATKDEIRRSVKEMLEKFGTQRYIANLGHGVMKDTDPDHLGEFIHAVHKYSEDMNDVL</sequence>
<keyword evidence="9 14" id="KW-0456">Lyase</keyword>
<dbReference type="HAMAP" id="MF_00218">
    <property type="entry name" value="URO_D"/>
    <property type="match status" value="1"/>
</dbReference>
<evidence type="ECO:0000313" key="17">
    <source>
        <dbReference type="EMBL" id="KAK7495053.1"/>
    </source>
</evidence>
<comment type="similarity">
    <text evidence="3 15">Belongs to the uroporphyrinogen decarboxylase family.</text>
</comment>
<evidence type="ECO:0000256" key="9">
    <source>
        <dbReference type="ARBA" id="ARBA00023239"/>
    </source>
</evidence>
<keyword evidence="18" id="KW-1185">Reference proteome</keyword>
<evidence type="ECO:0000256" key="7">
    <source>
        <dbReference type="ARBA" id="ARBA00022490"/>
    </source>
</evidence>
<dbReference type="AlphaFoldDB" id="A0ABD0L6F6"/>
<evidence type="ECO:0000256" key="15">
    <source>
        <dbReference type="RuleBase" id="RU004169"/>
    </source>
</evidence>
<evidence type="ECO:0000256" key="14">
    <source>
        <dbReference type="RuleBase" id="RU000554"/>
    </source>
</evidence>
<reference evidence="17 18" key="1">
    <citation type="journal article" date="2023" name="Sci. Data">
        <title>Genome assembly of the Korean intertidal mud-creeper Batillaria attramentaria.</title>
        <authorList>
            <person name="Patra A.K."/>
            <person name="Ho P.T."/>
            <person name="Jun S."/>
            <person name="Lee S.J."/>
            <person name="Kim Y."/>
            <person name="Won Y.J."/>
        </authorList>
    </citation>
    <scope>NUCLEOTIDE SEQUENCE [LARGE SCALE GENOMIC DNA]</scope>
    <source>
        <strain evidence="17">Wonlab-2016</strain>
    </source>
</reference>
<evidence type="ECO:0000256" key="6">
    <source>
        <dbReference type="ARBA" id="ARBA00014308"/>
    </source>
</evidence>
<dbReference type="CDD" id="cd00717">
    <property type="entry name" value="URO-D"/>
    <property type="match status" value="1"/>
</dbReference>
<feature type="domain" description="Uroporphyrinogen decarboxylase (URO-D)" evidence="16">
    <location>
        <begin position="33"/>
        <end position="42"/>
    </location>
</feature>
<dbReference type="InterPro" id="IPR038071">
    <property type="entry name" value="UROD/MetE-like_sf"/>
</dbReference>
<evidence type="ECO:0000313" key="18">
    <source>
        <dbReference type="Proteomes" id="UP001519460"/>
    </source>
</evidence>
<comment type="function">
    <text evidence="11">Catalyzes the sequential decarboxylation of the four acetate side chains of uroporphyrinogen to form coproporphyrinogen and participates in the fifth step in the heme biosynthetic pathway. Isomer I or isomer III of uroporphyrinogen may serve as substrate, but only coproporphyrinogen III can ultimately be converted to heme. In vitro also decarboxylates pentacarboxylate porphyrinogen I.</text>
</comment>
<gene>
    <name evidence="17" type="ORF">BaRGS_00013693</name>
</gene>
<keyword evidence="8 14" id="KW-0210">Decarboxylase</keyword>
<evidence type="ECO:0000259" key="16">
    <source>
        <dbReference type="PROSITE" id="PS00906"/>
    </source>
</evidence>
<dbReference type="EMBL" id="JACVVK020000078">
    <property type="protein sequence ID" value="KAK7495053.1"/>
    <property type="molecule type" value="Genomic_DNA"/>
</dbReference>
<name>A0ABD0L6F6_9CAEN</name>
<dbReference type="EC" id="4.1.1.37" evidence="5 14"/>
<comment type="pathway">
    <text evidence="2 14">Porphyrin-containing compound metabolism; protoporphyrin-IX biosynthesis; coproporphyrinogen-III from 5-aminolevulinate: step 4/4.</text>
</comment>
<accession>A0ABD0L6F6</accession>
<comment type="caution">
    <text evidence="17">The sequence shown here is derived from an EMBL/GenBank/DDBJ whole genome shotgun (WGS) entry which is preliminary data.</text>
</comment>
<dbReference type="GO" id="GO:0006779">
    <property type="term" value="P:porphyrin-containing compound biosynthetic process"/>
    <property type="evidence" value="ECO:0007669"/>
    <property type="project" value="UniProtKB-KW"/>
</dbReference>
<dbReference type="Proteomes" id="UP001519460">
    <property type="component" value="Unassembled WGS sequence"/>
</dbReference>
<keyword evidence="7" id="KW-0963">Cytoplasm</keyword>
<evidence type="ECO:0000256" key="12">
    <source>
        <dbReference type="ARBA" id="ARBA00047341"/>
    </source>
</evidence>
<evidence type="ECO:0000256" key="11">
    <source>
        <dbReference type="ARBA" id="ARBA00045708"/>
    </source>
</evidence>
<comment type="subcellular location">
    <subcellularLocation>
        <location evidence="1">Cytoplasm</location>
        <location evidence="1">Cytosol</location>
    </subcellularLocation>
</comment>
<comment type="catalytic activity">
    <reaction evidence="12">
        <text>uroporphyrinogen I + 4 H(+) = coproporphyrinogen I + 4 CO2</text>
        <dbReference type="Rhea" id="RHEA:31239"/>
        <dbReference type="ChEBI" id="CHEBI:15378"/>
        <dbReference type="ChEBI" id="CHEBI:16526"/>
        <dbReference type="ChEBI" id="CHEBI:62626"/>
        <dbReference type="ChEBI" id="CHEBI:62631"/>
    </reaction>
    <physiologicalReaction direction="left-to-right" evidence="12">
        <dbReference type="Rhea" id="RHEA:31240"/>
    </physiologicalReaction>
</comment>
<proteinExistence type="inferred from homology"/>
<dbReference type="NCBIfam" id="TIGR01464">
    <property type="entry name" value="hemE"/>
    <property type="match status" value="1"/>
</dbReference>
<evidence type="ECO:0000256" key="1">
    <source>
        <dbReference type="ARBA" id="ARBA00004514"/>
    </source>
</evidence>
<keyword evidence="10 14" id="KW-0627">Porphyrin biosynthesis</keyword>
<organism evidence="17 18">
    <name type="scientific">Batillaria attramentaria</name>
    <dbReference type="NCBI Taxonomy" id="370345"/>
    <lineage>
        <taxon>Eukaryota</taxon>
        <taxon>Metazoa</taxon>
        <taxon>Spiralia</taxon>
        <taxon>Lophotrochozoa</taxon>
        <taxon>Mollusca</taxon>
        <taxon>Gastropoda</taxon>
        <taxon>Caenogastropoda</taxon>
        <taxon>Sorbeoconcha</taxon>
        <taxon>Cerithioidea</taxon>
        <taxon>Batillariidae</taxon>
        <taxon>Batillaria</taxon>
    </lineage>
</organism>
<evidence type="ECO:0000256" key="5">
    <source>
        <dbReference type="ARBA" id="ARBA00012288"/>
    </source>
</evidence>
<evidence type="ECO:0000256" key="8">
    <source>
        <dbReference type="ARBA" id="ARBA00022793"/>
    </source>
</evidence>
<dbReference type="FunFam" id="3.20.20.210:FF:000008">
    <property type="entry name" value="Uroporphyrinogen decarboxylase"/>
    <property type="match status" value="1"/>
</dbReference>
<evidence type="ECO:0000256" key="13">
    <source>
        <dbReference type="ARBA" id="ARBA00048411"/>
    </source>
</evidence>
<dbReference type="PROSITE" id="PS00906">
    <property type="entry name" value="UROD_1"/>
    <property type="match status" value="1"/>
</dbReference>
<comment type="subunit">
    <text evidence="4">Homodimer.</text>
</comment>
<protein>
    <recommendedName>
        <fullName evidence="6 14">Uroporphyrinogen decarboxylase</fullName>
        <ecNumber evidence="5 14">4.1.1.37</ecNumber>
    </recommendedName>
</protein>
<dbReference type="Pfam" id="PF01208">
    <property type="entry name" value="URO-D"/>
    <property type="match status" value="1"/>
</dbReference>
<dbReference type="PANTHER" id="PTHR21091:SF169">
    <property type="entry name" value="UROPORPHYRINOGEN DECARBOXYLASE"/>
    <property type="match status" value="1"/>
</dbReference>
<dbReference type="GO" id="GO:0005829">
    <property type="term" value="C:cytosol"/>
    <property type="evidence" value="ECO:0007669"/>
    <property type="project" value="UniProtKB-SubCell"/>
</dbReference>
<dbReference type="PANTHER" id="PTHR21091">
    <property type="entry name" value="METHYLTETRAHYDROFOLATE:HOMOCYSTEINE METHYLTRANSFERASE RELATED"/>
    <property type="match status" value="1"/>
</dbReference>
<dbReference type="Gene3D" id="3.20.20.210">
    <property type="match status" value="1"/>
</dbReference>
<comment type="catalytic activity">
    <reaction evidence="13">
        <text>uroporphyrinogen III + 4 H(+) = coproporphyrinogen III + 4 CO2</text>
        <dbReference type="Rhea" id="RHEA:19865"/>
        <dbReference type="ChEBI" id="CHEBI:15378"/>
        <dbReference type="ChEBI" id="CHEBI:16526"/>
        <dbReference type="ChEBI" id="CHEBI:57308"/>
        <dbReference type="ChEBI" id="CHEBI:57309"/>
        <dbReference type="EC" id="4.1.1.37"/>
    </reaction>
    <physiologicalReaction direction="left-to-right" evidence="13">
        <dbReference type="Rhea" id="RHEA:19866"/>
    </physiologicalReaction>
</comment>
<dbReference type="GO" id="GO:0004853">
    <property type="term" value="F:uroporphyrinogen decarboxylase activity"/>
    <property type="evidence" value="ECO:0007669"/>
    <property type="project" value="UniProtKB-EC"/>
</dbReference>
<evidence type="ECO:0000256" key="3">
    <source>
        <dbReference type="ARBA" id="ARBA00009935"/>
    </source>
</evidence>
<evidence type="ECO:0000256" key="2">
    <source>
        <dbReference type="ARBA" id="ARBA00004804"/>
    </source>
</evidence>
<dbReference type="SUPFAM" id="SSF51726">
    <property type="entry name" value="UROD/MetE-like"/>
    <property type="match status" value="1"/>
</dbReference>
<dbReference type="InterPro" id="IPR006361">
    <property type="entry name" value="Uroporphyrinogen_deCO2ase_HemE"/>
</dbReference>